<dbReference type="NCBIfam" id="TIGR03437">
    <property type="entry name" value="Soli_cterm"/>
    <property type="match status" value="1"/>
</dbReference>
<reference evidence="3" key="1">
    <citation type="submission" date="2006-10" db="EMBL/GenBank/DDBJ databases">
        <title>Complete sequence of Solibacter usitatus Ellin6076.</title>
        <authorList>
            <consortium name="US DOE Joint Genome Institute"/>
            <person name="Copeland A."/>
            <person name="Lucas S."/>
            <person name="Lapidus A."/>
            <person name="Barry K."/>
            <person name="Detter J.C."/>
            <person name="Glavina del Rio T."/>
            <person name="Hammon N."/>
            <person name="Israni S."/>
            <person name="Dalin E."/>
            <person name="Tice H."/>
            <person name="Pitluck S."/>
            <person name="Thompson L.S."/>
            <person name="Brettin T."/>
            <person name="Bruce D."/>
            <person name="Han C."/>
            <person name="Tapia R."/>
            <person name="Gilna P."/>
            <person name="Schmutz J."/>
            <person name="Larimer F."/>
            <person name="Land M."/>
            <person name="Hauser L."/>
            <person name="Kyrpides N."/>
            <person name="Mikhailova N."/>
            <person name="Janssen P.H."/>
            <person name="Kuske C.R."/>
            <person name="Richardson P."/>
        </authorList>
    </citation>
    <scope>NUCLEOTIDE SEQUENCE</scope>
    <source>
        <strain evidence="3">Ellin6076</strain>
    </source>
</reference>
<dbReference type="HOGENOM" id="CLU_406461_0_0_0"/>
<dbReference type="Pfam" id="PF01833">
    <property type="entry name" value="TIG"/>
    <property type="match status" value="1"/>
</dbReference>
<dbReference type="SMART" id="SM00754">
    <property type="entry name" value="CHRD"/>
    <property type="match status" value="1"/>
</dbReference>
<name>Q01ZX6_SOLUE</name>
<dbReference type="AlphaFoldDB" id="Q01ZX6"/>
<evidence type="ECO:0000313" key="3">
    <source>
        <dbReference type="EMBL" id="ABJ84789.1"/>
    </source>
</evidence>
<feature type="domain" description="CHRD" evidence="2">
    <location>
        <begin position="25"/>
        <end position="165"/>
    </location>
</feature>
<dbReference type="Pfam" id="PF07452">
    <property type="entry name" value="CHRD"/>
    <property type="match status" value="3"/>
</dbReference>
<dbReference type="InterPro" id="IPR013783">
    <property type="entry name" value="Ig-like_fold"/>
</dbReference>
<dbReference type="KEGG" id="sus:Acid_3819"/>
<dbReference type="InterPro" id="IPR014756">
    <property type="entry name" value="Ig_E-set"/>
</dbReference>
<feature type="signal peptide" evidence="1">
    <location>
        <begin position="1"/>
        <end position="19"/>
    </location>
</feature>
<dbReference type="STRING" id="234267.Acid_3819"/>
<evidence type="ECO:0000259" key="2">
    <source>
        <dbReference type="SMART" id="SM00754"/>
    </source>
</evidence>
<gene>
    <name evidence="3" type="ordered locus">Acid_3819</name>
</gene>
<dbReference type="eggNOG" id="COG3391">
    <property type="taxonomic scope" value="Bacteria"/>
</dbReference>
<dbReference type="InParanoid" id="Q01ZX6"/>
<dbReference type="InterPro" id="IPR010895">
    <property type="entry name" value="CHRD"/>
</dbReference>
<feature type="chain" id="PRO_5004163689" evidence="1">
    <location>
        <begin position="20"/>
        <end position="676"/>
    </location>
</feature>
<keyword evidence="1" id="KW-0732">Signal</keyword>
<dbReference type="InterPro" id="IPR002909">
    <property type="entry name" value="IPT_dom"/>
</dbReference>
<dbReference type="SUPFAM" id="SSF81296">
    <property type="entry name" value="E set domains"/>
    <property type="match status" value="1"/>
</dbReference>
<evidence type="ECO:0000256" key="1">
    <source>
        <dbReference type="SAM" id="SignalP"/>
    </source>
</evidence>
<dbReference type="InterPro" id="IPR017803">
    <property type="entry name" value="CHP03437_C"/>
</dbReference>
<proteinExistence type="predicted"/>
<dbReference type="EMBL" id="CP000473">
    <property type="protein sequence ID" value="ABJ84789.1"/>
    <property type="molecule type" value="Genomic_DNA"/>
</dbReference>
<accession>Q01ZX6</accession>
<organism evidence="3">
    <name type="scientific">Solibacter usitatus (strain Ellin6076)</name>
    <dbReference type="NCBI Taxonomy" id="234267"/>
    <lineage>
        <taxon>Bacteria</taxon>
        <taxon>Pseudomonadati</taxon>
        <taxon>Acidobacteriota</taxon>
        <taxon>Terriglobia</taxon>
        <taxon>Bryobacterales</taxon>
        <taxon>Solibacteraceae</taxon>
        <taxon>Candidatus Solibacter</taxon>
    </lineage>
</organism>
<protein>
    <submittedName>
        <fullName evidence="3">CHRD domain containing protein</fullName>
    </submittedName>
</protein>
<dbReference type="Gene3D" id="2.60.40.10">
    <property type="entry name" value="Immunoglobulins"/>
    <property type="match status" value="1"/>
</dbReference>
<sequence precursor="true">MRIMKLGPCFLLISAIAMAQSGETVVFRALLLPASEVPAINNSARGVADVVTSVVRDSSGQIVSGNIDILLRTALAAANTATGLNLHNAGAGQNAAIALSTGLTVANSRPLQNGADSLHIAVPIKGDNSAALASLRALLQDPAKFYLNMTSTDQPNGLMRGQLIQAQVTVLLALLNSDNVAPAPMNSGRGVGQVVAIGTRDAAGNWTTGEVYCWAAAFSDDPTLVNGFHLHLGQTGAAGAIGITVPVPAGAVPDPNGNALLGPLQAEITTSNTTQTGAFTNLFVNPSSVYLDLHTTQNSNGLVRAQLRPTDSAAFALLLDSANESAAPPAHTAAPANFTLYTLRNEDGTVAAATMLTDVNLRFPNPQQFLGLYVHDAAPLADGPISLKAAPEFSSDTGFGNYYAWTAPLANVAAVNDLLQNPENHYANLHSMEQPGGAVRAQFGSAAGRATIAAVIPANLDKAAAAIAPGGLISIFGANLAKVSGGLSGWSGQQLPVALNGAKVTVGGIPAPLVYVSPNQINAQAPLELAAGVQTVTVDNGSGVSNAFSVNVAPMAPAIFFYPVPAILKNANYSLISAGNPARAGDVLLVYATGLGKTTPANRTGSLSATDTLAQTAPVTATLGGKPTAIVYSIASPGFAGLYQVAVTVPVGVTGNVALVIIGGAATSNSVTIPVQ</sequence>